<feature type="transmembrane region" description="Helical" evidence="1">
    <location>
        <begin position="150"/>
        <end position="173"/>
    </location>
</feature>
<reference evidence="2 3" key="1">
    <citation type="journal article" date="2020" name="ISME J.">
        <title>Uncovering the hidden diversity of litter-decomposition mechanisms in mushroom-forming fungi.</title>
        <authorList>
            <person name="Floudas D."/>
            <person name="Bentzer J."/>
            <person name="Ahren D."/>
            <person name="Johansson T."/>
            <person name="Persson P."/>
            <person name="Tunlid A."/>
        </authorList>
    </citation>
    <scope>NUCLEOTIDE SEQUENCE [LARGE SCALE GENOMIC DNA]</scope>
    <source>
        <strain evidence="2 3">CBS 406.79</strain>
    </source>
</reference>
<keyword evidence="3" id="KW-1185">Reference proteome</keyword>
<dbReference type="AlphaFoldDB" id="A0A8H5HEH2"/>
<dbReference type="PANTHER" id="PTHR35395">
    <property type="entry name" value="DUF6536 DOMAIN-CONTAINING PROTEIN"/>
    <property type="match status" value="1"/>
</dbReference>
<evidence type="ECO:0000313" key="3">
    <source>
        <dbReference type="Proteomes" id="UP000518752"/>
    </source>
</evidence>
<comment type="caution">
    <text evidence="2">The sequence shown here is derived from an EMBL/GenBank/DDBJ whole genome shotgun (WGS) entry which is preliminary data.</text>
</comment>
<organism evidence="2 3">
    <name type="scientific">Collybiopsis confluens</name>
    <dbReference type="NCBI Taxonomy" id="2823264"/>
    <lineage>
        <taxon>Eukaryota</taxon>
        <taxon>Fungi</taxon>
        <taxon>Dikarya</taxon>
        <taxon>Basidiomycota</taxon>
        <taxon>Agaricomycotina</taxon>
        <taxon>Agaricomycetes</taxon>
        <taxon>Agaricomycetidae</taxon>
        <taxon>Agaricales</taxon>
        <taxon>Marasmiineae</taxon>
        <taxon>Omphalotaceae</taxon>
        <taxon>Collybiopsis</taxon>
    </lineage>
</organism>
<dbReference type="Proteomes" id="UP000518752">
    <property type="component" value="Unassembled WGS sequence"/>
</dbReference>
<dbReference type="EMBL" id="JAACJN010000056">
    <property type="protein sequence ID" value="KAF5381869.1"/>
    <property type="molecule type" value="Genomic_DNA"/>
</dbReference>
<keyword evidence="1" id="KW-1133">Transmembrane helix</keyword>
<sequence length="336" mass="37499">MNIEHQTDFLGCSSVWRDIDPSKWMYLLGAFGANNTTYSNAQLKVNYCLSQPVVPKCQLNFNAPLLMLVIMFNIVKVTCMAFAATRIHDNPLVTIGDAIASFTSDPDIHTRDMCLASGDIFDGREIGKTVCLEYQSRRIRWFRAASKRHWMTTLLFFAVAISAILGLLIYGIITQLGLGIGFSAFWQLGVGTAHAQTIISGWKIPTDGYSALVASVLVSNSPQLILSIIYLLFNSLCTKVFLAREWFSYSRARKPLRVSIPEGAQRSTYFLQIPYRFGLPLMAYSTILHWLVSQSIFLVQVTYYDESDSDYNLTISSCGYSPPGMILTLIVGGTLI</sequence>
<keyword evidence="1" id="KW-0812">Transmembrane</keyword>
<accession>A0A8H5HEH2</accession>
<dbReference type="PANTHER" id="PTHR35395:SF1">
    <property type="entry name" value="DUF6536 DOMAIN-CONTAINING PROTEIN"/>
    <property type="match status" value="1"/>
</dbReference>
<feature type="transmembrane region" description="Helical" evidence="1">
    <location>
        <begin position="65"/>
        <end position="84"/>
    </location>
</feature>
<evidence type="ECO:0000313" key="2">
    <source>
        <dbReference type="EMBL" id="KAF5381869.1"/>
    </source>
</evidence>
<dbReference type="OrthoDB" id="2924511at2759"/>
<proteinExistence type="predicted"/>
<name>A0A8H5HEH2_9AGAR</name>
<keyword evidence="1" id="KW-0472">Membrane</keyword>
<evidence type="ECO:0000256" key="1">
    <source>
        <dbReference type="SAM" id="Phobius"/>
    </source>
</evidence>
<protein>
    <submittedName>
        <fullName evidence="2">Uncharacterized protein</fullName>
    </submittedName>
</protein>
<gene>
    <name evidence="2" type="ORF">D9757_008364</name>
</gene>